<proteinExistence type="predicted"/>
<organism evidence="1 2">
    <name type="scientific">Batillaria attramentaria</name>
    <dbReference type="NCBI Taxonomy" id="370345"/>
    <lineage>
        <taxon>Eukaryota</taxon>
        <taxon>Metazoa</taxon>
        <taxon>Spiralia</taxon>
        <taxon>Lophotrochozoa</taxon>
        <taxon>Mollusca</taxon>
        <taxon>Gastropoda</taxon>
        <taxon>Caenogastropoda</taxon>
        <taxon>Sorbeoconcha</taxon>
        <taxon>Cerithioidea</taxon>
        <taxon>Batillariidae</taxon>
        <taxon>Batillaria</taxon>
    </lineage>
</organism>
<gene>
    <name evidence="1" type="ORF">BaRGS_00008924</name>
</gene>
<dbReference type="AlphaFoldDB" id="A0ABD0LLE9"/>
<dbReference type="Proteomes" id="UP001519460">
    <property type="component" value="Unassembled WGS sequence"/>
</dbReference>
<name>A0ABD0LLE9_9CAEN</name>
<sequence length="97" mass="9762">MTGCVKCDHSCYSLTDTMMVLTDAAGRWGGDEGGGQSCLLRCQCGISVGSLGPIMSGHCATESVSAGLVSTLSVMGDTGRDQISSARRAGPAETGVS</sequence>
<protein>
    <submittedName>
        <fullName evidence="1">Uncharacterized protein</fullName>
    </submittedName>
</protein>
<accession>A0ABD0LLE9</accession>
<comment type="caution">
    <text evidence="1">The sequence shown here is derived from an EMBL/GenBank/DDBJ whole genome shotgun (WGS) entry which is preliminary data.</text>
</comment>
<dbReference type="EMBL" id="JACVVK020000041">
    <property type="protein sequence ID" value="KAK7499833.1"/>
    <property type="molecule type" value="Genomic_DNA"/>
</dbReference>
<reference evidence="1 2" key="1">
    <citation type="journal article" date="2023" name="Sci. Data">
        <title>Genome assembly of the Korean intertidal mud-creeper Batillaria attramentaria.</title>
        <authorList>
            <person name="Patra A.K."/>
            <person name="Ho P.T."/>
            <person name="Jun S."/>
            <person name="Lee S.J."/>
            <person name="Kim Y."/>
            <person name="Won Y.J."/>
        </authorList>
    </citation>
    <scope>NUCLEOTIDE SEQUENCE [LARGE SCALE GENOMIC DNA]</scope>
    <source>
        <strain evidence="1">Wonlab-2016</strain>
    </source>
</reference>
<evidence type="ECO:0000313" key="2">
    <source>
        <dbReference type="Proteomes" id="UP001519460"/>
    </source>
</evidence>
<keyword evidence="2" id="KW-1185">Reference proteome</keyword>
<evidence type="ECO:0000313" key="1">
    <source>
        <dbReference type="EMBL" id="KAK7499833.1"/>
    </source>
</evidence>